<evidence type="ECO:0000313" key="2">
    <source>
        <dbReference type="Proteomes" id="UP001175227"/>
    </source>
</evidence>
<comment type="caution">
    <text evidence="1">The sequence shown here is derived from an EMBL/GenBank/DDBJ whole genome shotgun (WGS) entry which is preliminary data.</text>
</comment>
<gene>
    <name evidence="1" type="ORF">IW261DRAFT_1427715</name>
</gene>
<accession>A0AA39TLM5</accession>
<organism evidence="1 2">
    <name type="scientific">Armillaria novae-zelandiae</name>
    <dbReference type="NCBI Taxonomy" id="153914"/>
    <lineage>
        <taxon>Eukaryota</taxon>
        <taxon>Fungi</taxon>
        <taxon>Dikarya</taxon>
        <taxon>Basidiomycota</taxon>
        <taxon>Agaricomycotina</taxon>
        <taxon>Agaricomycetes</taxon>
        <taxon>Agaricomycetidae</taxon>
        <taxon>Agaricales</taxon>
        <taxon>Marasmiineae</taxon>
        <taxon>Physalacriaceae</taxon>
        <taxon>Armillaria</taxon>
    </lineage>
</organism>
<sequence>MVNSPGVHIHTCIDELEQELQQLDELPPETTPETTERCKNLITEIQRQINQISSMEILLQAPNCQHGRSGGEVVKAQVNKLLVLFDAKKYLPLTAKDFAKTSVFLDSGSRETIKDLMYECLLHKYKDTYENWCAAIVLLVESRNGWVNICDKTNEIQKLDNDMDHLVAMNKFSAAILMDLSWDVTDKERKICQSSVFDKMLAYLCHHLLEENFVHVPAMQYESVQHVEDFLDMILDAKRQKKRQRATDYWIWLAMKEGQVLVKGCIGEKPSWFLAELPHAMSSFAGRCQGQQQSATKHQVKGSIVVAMKM</sequence>
<evidence type="ECO:0000313" key="1">
    <source>
        <dbReference type="EMBL" id="KAK0463362.1"/>
    </source>
</evidence>
<reference evidence="1" key="1">
    <citation type="submission" date="2023-06" db="EMBL/GenBank/DDBJ databases">
        <authorList>
            <consortium name="Lawrence Berkeley National Laboratory"/>
            <person name="Ahrendt S."/>
            <person name="Sahu N."/>
            <person name="Indic B."/>
            <person name="Wong-Bajracharya J."/>
            <person name="Merenyi Z."/>
            <person name="Ke H.-M."/>
            <person name="Monk M."/>
            <person name="Kocsube S."/>
            <person name="Drula E."/>
            <person name="Lipzen A."/>
            <person name="Balint B."/>
            <person name="Henrissat B."/>
            <person name="Andreopoulos B."/>
            <person name="Martin F.M."/>
            <person name="Harder C.B."/>
            <person name="Rigling D."/>
            <person name="Ford K.L."/>
            <person name="Foster G.D."/>
            <person name="Pangilinan J."/>
            <person name="Papanicolaou A."/>
            <person name="Barry K."/>
            <person name="LaButti K."/>
            <person name="Viragh M."/>
            <person name="Koriabine M."/>
            <person name="Yan M."/>
            <person name="Riley R."/>
            <person name="Champramary S."/>
            <person name="Plett K.L."/>
            <person name="Tsai I.J."/>
            <person name="Slot J."/>
            <person name="Sipos G."/>
            <person name="Plett J."/>
            <person name="Nagy L.G."/>
            <person name="Grigoriev I.V."/>
        </authorList>
    </citation>
    <scope>NUCLEOTIDE SEQUENCE</scope>
    <source>
        <strain evidence="1">ICMP 16352</strain>
    </source>
</reference>
<dbReference type="Proteomes" id="UP001175227">
    <property type="component" value="Unassembled WGS sequence"/>
</dbReference>
<name>A0AA39TLM5_9AGAR</name>
<keyword evidence="2" id="KW-1185">Reference proteome</keyword>
<dbReference type="AlphaFoldDB" id="A0AA39TLM5"/>
<protein>
    <submittedName>
        <fullName evidence="1">Uncharacterized protein</fullName>
    </submittedName>
</protein>
<dbReference type="EMBL" id="JAUEPR010000112">
    <property type="protein sequence ID" value="KAK0463362.1"/>
    <property type="molecule type" value="Genomic_DNA"/>
</dbReference>
<proteinExistence type="predicted"/>